<proteinExistence type="predicted"/>
<evidence type="ECO:0000313" key="3">
    <source>
        <dbReference type="Proteomes" id="UP001296706"/>
    </source>
</evidence>
<dbReference type="Gene3D" id="3.40.80.10">
    <property type="entry name" value="Peptidoglycan recognition protein-like"/>
    <property type="match status" value="1"/>
</dbReference>
<keyword evidence="3" id="KW-1185">Reference proteome</keyword>
<dbReference type="EMBL" id="JAAXKY010000012">
    <property type="protein sequence ID" value="NMH76741.1"/>
    <property type="molecule type" value="Genomic_DNA"/>
</dbReference>
<protein>
    <submittedName>
        <fullName evidence="2">N-acetylmuramoyl-L-alanine amidase</fullName>
    </submittedName>
</protein>
<sequence>MSVRWGDWRPLGPQTQSKMSRHDIICLHTMVGTLAGTDSYFRQSGYGGTESHWGVGGDGRVFQWQDTDYVAEANLNGNHHVLSVETADIGPEFPRWDTADGAEVPAWTEAQMDSLAEIIARCCVEYDIPCALIPDSLPGRRGIGYHRQGVRPYMVAGGELWSAANGKVCPGDRRIAQIPDVISKAQAVIGGNEMSAETERKIDEIHTELVKRLDSRVHHMGDPDNMYGHVVSVRNMLTDMHRQLCAVLDGMAGRPGPDRDTQWGHNMSTFARVKRMEAKLAEIKTTLAGLLPEEGRQK</sequence>
<dbReference type="RefSeq" id="WP_169394816.1">
    <property type="nucleotide sequence ID" value="NZ_BAAAJH010000009.1"/>
</dbReference>
<dbReference type="Proteomes" id="UP001296706">
    <property type="component" value="Unassembled WGS sequence"/>
</dbReference>
<reference evidence="2 3" key="1">
    <citation type="submission" date="2020-04" db="EMBL/GenBank/DDBJ databases">
        <authorList>
            <person name="Klaysubun C."/>
            <person name="Duangmal K."/>
            <person name="Lipun K."/>
        </authorList>
    </citation>
    <scope>NUCLEOTIDE SEQUENCE [LARGE SCALE GENOMIC DNA]</scope>
    <source>
        <strain evidence="2 3">JCM 11839</strain>
    </source>
</reference>
<organism evidence="2 3">
    <name type="scientific">Pseudonocardia xinjiangensis</name>
    <dbReference type="NCBI Taxonomy" id="75289"/>
    <lineage>
        <taxon>Bacteria</taxon>
        <taxon>Bacillati</taxon>
        <taxon>Actinomycetota</taxon>
        <taxon>Actinomycetes</taxon>
        <taxon>Pseudonocardiales</taxon>
        <taxon>Pseudonocardiaceae</taxon>
        <taxon>Pseudonocardia</taxon>
    </lineage>
</organism>
<evidence type="ECO:0000259" key="1">
    <source>
        <dbReference type="Pfam" id="PF01510"/>
    </source>
</evidence>
<accession>A0ABX1R8P2</accession>
<feature type="domain" description="N-acetylmuramoyl-L-alanine amidase" evidence="1">
    <location>
        <begin position="22"/>
        <end position="143"/>
    </location>
</feature>
<gene>
    <name evidence="2" type="ORF">HF577_06455</name>
</gene>
<dbReference type="Pfam" id="PF01510">
    <property type="entry name" value="Amidase_2"/>
    <property type="match status" value="1"/>
</dbReference>
<evidence type="ECO:0000313" key="2">
    <source>
        <dbReference type="EMBL" id="NMH76741.1"/>
    </source>
</evidence>
<comment type="caution">
    <text evidence="2">The sequence shown here is derived from an EMBL/GenBank/DDBJ whole genome shotgun (WGS) entry which is preliminary data.</text>
</comment>
<dbReference type="InterPro" id="IPR002502">
    <property type="entry name" value="Amidase_domain"/>
</dbReference>
<dbReference type="SUPFAM" id="SSF55846">
    <property type="entry name" value="N-acetylmuramoyl-L-alanine amidase-like"/>
    <property type="match status" value="1"/>
</dbReference>
<dbReference type="InterPro" id="IPR036505">
    <property type="entry name" value="Amidase/PGRP_sf"/>
</dbReference>
<name>A0ABX1R8P2_9PSEU</name>